<dbReference type="PANTHER" id="PTHR33112:SF16">
    <property type="entry name" value="HETEROKARYON INCOMPATIBILITY DOMAIN-CONTAINING PROTEIN"/>
    <property type="match status" value="1"/>
</dbReference>
<evidence type="ECO:0000256" key="1">
    <source>
        <dbReference type="SAM" id="MobiDB-lite"/>
    </source>
</evidence>
<feature type="region of interest" description="Disordered" evidence="1">
    <location>
        <begin position="1297"/>
        <end position="1321"/>
    </location>
</feature>
<gene>
    <name evidence="3" type="ORF">P153DRAFT_367866</name>
</gene>
<dbReference type="Proteomes" id="UP000799771">
    <property type="component" value="Unassembled WGS sequence"/>
</dbReference>
<dbReference type="RefSeq" id="XP_033522332.1">
    <property type="nucleotide sequence ID" value="XM_033668374.1"/>
</dbReference>
<feature type="region of interest" description="Disordered" evidence="1">
    <location>
        <begin position="549"/>
        <end position="594"/>
    </location>
</feature>
<dbReference type="Gene3D" id="3.30.200.20">
    <property type="entry name" value="Phosphorylase Kinase, domain 1"/>
    <property type="match status" value="1"/>
</dbReference>
<dbReference type="PROSITE" id="PS00108">
    <property type="entry name" value="PROTEIN_KINASE_ST"/>
    <property type="match status" value="1"/>
</dbReference>
<dbReference type="EMBL" id="ML977509">
    <property type="protein sequence ID" value="KAF2127943.1"/>
    <property type="molecule type" value="Genomic_DNA"/>
</dbReference>
<organism evidence="3 4">
    <name type="scientific">Dothidotthia symphoricarpi CBS 119687</name>
    <dbReference type="NCBI Taxonomy" id="1392245"/>
    <lineage>
        <taxon>Eukaryota</taxon>
        <taxon>Fungi</taxon>
        <taxon>Dikarya</taxon>
        <taxon>Ascomycota</taxon>
        <taxon>Pezizomycotina</taxon>
        <taxon>Dothideomycetes</taxon>
        <taxon>Pleosporomycetidae</taxon>
        <taxon>Pleosporales</taxon>
        <taxon>Dothidotthiaceae</taxon>
        <taxon>Dothidotthia</taxon>
    </lineage>
</organism>
<dbReference type="InterPro" id="IPR000719">
    <property type="entry name" value="Prot_kinase_dom"/>
</dbReference>
<dbReference type="InterPro" id="IPR011009">
    <property type="entry name" value="Kinase-like_dom_sf"/>
</dbReference>
<feature type="compositionally biased region" description="Acidic residues" evidence="1">
    <location>
        <begin position="443"/>
        <end position="455"/>
    </location>
</feature>
<feature type="compositionally biased region" description="Gly residues" evidence="1">
    <location>
        <begin position="489"/>
        <end position="500"/>
    </location>
</feature>
<dbReference type="PROSITE" id="PS00028">
    <property type="entry name" value="ZINC_FINGER_C2H2_1"/>
    <property type="match status" value="1"/>
</dbReference>
<accession>A0A6A6A9S2</accession>
<dbReference type="Gene3D" id="1.10.510.10">
    <property type="entry name" value="Transferase(Phosphotransferase) domain 1"/>
    <property type="match status" value="1"/>
</dbReference>
<dbReference type="SUPFAM" id="SSF56112">
    <property type="entry name" value="Protein kinase-like (PK-like)"/>
    <property type="match status" value="1"/>
</dbReference>
<dbReference type="InterPro" id="IPR010730">
    <property type="entry name" value="HET"/>
</dbReference>
<name>A0A6A6A9S2_9PLEO</name>
<feature type="region of interest" description="Disordered" evidence="1">
    <location>
        <begin position="441"/>
        <end position="500"/>
    </location>
</feature>
<evidence type="ECO:0000313" key="4">
    <source>
        <dbReference type="Proteomes" id="UP000799771"/>
    </source>
</evidence>
<feature type="domain" description="Protein kinase" evidence="2">
    <location>
        <begin position="674"/>
        <end position="943"/>
    </location>
</feature>
<dbReference type="InterPro" id="IPR008271">
    <property type="entry name" value="Ser/Thr_kinase_AS"/>
</dbReference>
<evidence type="ECO:0000259" key="2">
    <source>
        <dbReference type="PROSITE" id="PS50011"/>
    </source>
</evidence>
<dbReference type="GO" id="GO:0005524">
    <property type="term" value="F:ATP binding"/>
    <property type="evidence" value="ECO:0007669"/>
    <property type="project" value="InterPro"/>
</dbReference>
<evidence type="ECO:0000313" key="3">
    <source>
        <dbReference type="EMBL" id="KAF2127943.1"/>
    </source>
</evidence>
<feature type="region of interest" description="Disordered" evidence="1">
    <location>
        <begin position="287"/>
        <end position="308"/>
    </location>
</feature>
<dbReference type="PANTHER" id="PTHR33112">
    <property type="entry name" value="DOMAIN PROTEIN, PUTATIVE-RELATED"/>
    <property type="match status" value="1"/>
</dbReference>
<sequence length="1321" mass="146104">MASQGAGFAFDMSNMDFGTTFAIPQLHQQPASKPVEGDTSTSFFFGDEGIDTGSFCTDTFNPAMLSLSQEQTYLPQIMDNTLGNSLATTAWDDQLAPNTFDSLNTFMPLTPAQSFDSVYPHSQLGSALGKRSLQLDMHDFPVAKRHESLGEYTTISPLQSSTATTSSWTFDTQPTPASSMEMGLSDEAADVCTMWFNKYAVLPSDKHIESLSQLTGEPAPAIRSWFGRLIKQGMGDGHNSDSAYRSQTALNQRDQFWNEPLQADPLQQTQSGPHQQQHEVTTIPEVTHSHDTTTTSPPATTLRGGKKRCAPTNDVELLTRDPNKIYQCTRKCGKRYGRKCDWKRNEEEGYPCKSWVCSLCTSEGVQNVKPCFRKYHFSQHFRNIHPGLNADDHDESSVVCSETEFPRRCGFCRHKFSSRQERIDHIADHFKQGKCMLDWTDDHNEDNEDSDDSNDDDSRPGDDGFDGSKPSYHPPGNNSGGSPDSKYYGGSGGSGSNGDASGGGFFQFQLSQLEGGHTGDQCSIGEQLIKPVLPTQHHQRLVQSELPTHDCEQHSEPMPDPGEPGSCVPPSIPKKHVSSEGDATDSTDTLARDDVSGTLIEVPRRRSSPKTMHSPSGVTLNAISLATSSACGICPLLTPAQDMQLATTRHSPDVFKHSFKTLQNTTIPVDAHSFLSIRLLGAGGFSTVDEVVHRETNLRLSRKTLKNRDQSAIEELQKEVNVLKKLRHPHIIRLLGSYSMGDRMSILLSPVAETNLALWLAQPTVLKPAKLSGMVAKMGGCLVSSVRYLHEQRPAIRHGDIKPQNILVMQGDQGFPRVVLSDFGTSSSDELNIGQSKPLTRQYIAPEALNGTPRKEAADIWSLGCVFLEMMTWALDQRNAKWLGERAGKCYWQDVLGLQAGLEDLLLEAPTPKEQIAVRTVKAMLSAEPEERPSAASLSMTFTPASCCLNWANNEAIFPGPDEELLAAELAGHEHGIDCQHQVDLNGTGKPNHGVFINDGNLSEPNANVQDELEESPDVNKQLEGFPDDNHLFRKHAFDNAKHWLEACTHTHDTCRRPDTASNTDALPTRLVDIHPLGQDSPYIRAINSATLTPQTAYIALSHVWDPTDTISLSRDFLKTQHQDFPRAALPRTYNRAIHAAHRLGYRYIWDDRLCIMQDCEADRRVQCARMASVFRNAALTLVLDQLHTNDKDSSNDKHRSTTAHNPVIPDSVLAAPGFAWDTRAWALQDRLLSRRLLRLGTRQMYWECGALRASDVFPQGLAPLVWEKVHCLPVTRMTAKKDAACAAPHECAAPMDEHRDADRDEDREAASEARSARACV</sequence>
<protein>
    <recommendedName>
        <fullName evidence="2">Protein kinase domain-containing protein</fullName>
    </recommendedName>
</protein>
<dbReference type="Pfam" id="PF06985">
    <property type="entry name" value="HET"/>
    <property type="match status" value="1"/>
</dbReference>
<dbReference type="OrthoDB" id="4062651at2759"/>
<feature type="compositionally biased region" description="Low complexity" evidence="1">
    <location>
        <begin position="292"/>
        <end position="301"/>
    </location>
</feature>
<keyword evidence="4" id="KW-1185">Reference proteome</keyword>
<dbReference type="GO" id="GO:0004672">
    <property type="term" value="F:protein kinase activity"/>
    <property type="evidence" value="ECO:0007669"/>
    <property type="project" value="InterPro"/>
</dbReference>
<dbReference type="SMART" id="SM00220">
    <property type="entry name" value="S_TKc"/>
    <property type="match status" value="1"/>
</dbReference>
<dbReference type="GeneID" id="54408806"/>
<dbReference type="CDD" id="cd00180">
    <property type="entry name" value="PKc"/>
    <property type="match status" value="1"/>
</dbReference>
<dbReference type="PROSITE" id="PS50011">
    <property type="entry name" value="PROTEIN_KINASE_DOM"/>
    <property type="match status" value="1"/>
</dbReference>
<dbReference type="InterPro" id="IPR013087">
    <property type="entry name" value="Znf_C2H2_type"/>
</dbReference>
<dbReference type="Pfam" id="PF00069">
    <property type="entry name" value="Pkinase"/>
    <property type="match status" value="1"/>
</dbReference>
<proteinExistence type="predicted"/>
<reference evidence="3" key="1">
    <citation type="journal article" date="2020" name="Stud. Mycol.">
        <title>101 Dothideomycetes genomes: a test case for predicting lifestyles and emergence of pathogens.</title>
        <authorList>
            <person name="Haridas S."/>
            <person name="Albert R."/>
            <person name="Binder M."/>
            <person name="Bloem J."/>
            <person name="Labutti K."/>
            <person name="Salamov A."/>
            <person name="Andreopoulos B."/>
            <person name="Baker S."/>
            <person name="Barry K."/>
            <person name="Bills G."/>
            <person name="Bluhm B."/>
            <person name="Cannon C."/>
            <person name="Castanera R."/>
            <person name="Culley D."/>
            <person name="Daum C."/>
            <person name="Ezra D."/>
            <person name="Gonzalez J."/>
            <person name="Henrissat B."/>
            <person name="Kuo A."/>
            <person name="Liang C."/>
            <person name="Lipzen A."/>
            <person name="Lutzoni F."/>
            <person name="Magnuson J."/>
            <person name="Mondo S."/>
            <person name="Nolan M."/>
            <person name="Ohm R."/>
            <person name="Pangilinan J."/>
            <person name="Park H.-J."/>
            <person name="Ramirez L."/>
            <person name="Alfaro M."/>
            <person name="Sun H."/>
            <person name="Tritt A."/>
            <person name="Yoshinaga Y."/>
            <person name="Zwiers L.-H."/>
            <person name="Turgeon B."/>
            <person name="Goodwin S."/>
            <person name="Spatafora J."/>
            <person name="Crous P."/>
            <person name="Grigoriev I."/>
        </authorList>
    </citation>
    <scope>NUCLEOTIDE SEQUENCE</scope>
    <source>
        <strain evidence="3">CBS 119687</strain>
    </source>
</reference>